<feature type="transmembrane region" description="Helical" evidence="6">
    <location>
        <begin position="403"/>
        <end position="424"/>
    </location>
</feature>
<dbReference type="InterPro" id="IPR011701">
    <property type="entry name" value="MFS"/>
</dbReference>
<dbReference type="GO" id="GO:0005886">
    <property type="term" value="C:plasma membrane"/>
    <property type="evidence" value="ECO:0007669"/>
    <property type="project" value="TreeGrafter"/>
</dbReference>
<feature type="transmembrane region" description="Helical" evidence="6">
    <location>
        <begin position="248"/>
        <end position="270"/>
    </location>
</feature>
<feature type="transmembrane region" description="Helical" evidence="6">
    <location>
        <begin position="314"/>
        <end position="337"/>
    </location>
</feature>
<evidence type="ECO:0000256" key="1">
    <source>
        <dbReference type="ARBA" id="ARBA00004141"/>
    </source>
</evidence>
<dbReference type="PANTHER" id="PTHR23501">
    <property type="entry name" value="MAJOR FACILITATOR SUPERFAMILY"/>
    <property type="match status" value="1"/>
</dbReference>
<dbReference type="PROSITE" id="PS50850">
    <property type="entry name" value="MFS"/>
    <property type="match status" value="1"/>
</dbReference>
<feature type="domain" description="Major facilitator superfamily (MFS) profile" evidence="7">
    <location>
        <begin position="53"/>
        <end position="542"/>
    </location>
</feature>
<evidence type="ECO:0000256" key="3">
    <source>
        <dbReference type="ARBA" id="ARBA00022989"/>
    </source>
</evidence>
<feature type="transmembrane region" description="Helical" evidence="6">
    <location>
        <begin position="118"/>
        <end position="137"/>
    </location>
</feature>
<dbReference type="InterPro" id="IPR036259">
    <property type="entry name" value="MFS_trans_sf"/>
</dbReference>
<evidence type="ECO:0000313" key="8">
    <source>
        <dbReference type="EMBL" id="KAG9230253.1"/>
    </source>
</evidence>
<keyword evidence="3 6" id="KW-1133">Transmembrane helix</keyword>
<feature type="region of interest" description="Disordered" evidence="5">
    <location>
        <begin position="549"/>
        <end position="571"/>
    </location>
</feature>
<protein>
    <submittedName>
        <fullName evidence="8">Major facilitator superfamily domain-containing protein</fullName>
    </submittedName>
</protein>
<dbReference type="PRINTS" id="PR01036">
    <property type="entry name" value="TCRTETB"/>
</dbReference>
<feature type="transmembrane region" description="Helical" evidence="6">
    <location>
        <begin position="445"/>
        <end position="463"/>
    </location>
</feature>
<sequence length="571" mass="62471">MSSLSDRSLDTRVEKHGAKHTLAKVSQNLKDEIQIEEPLLVRSRRSKLRFALAFTALSVTAFSSALDATILAVALPIVAEDLNMTSLESFWAGISFLLSAVLFQPVHTAMSDIFGRKAILYICILFFVVGSIIVGSARNATALIAGRTIQGIGGGGMEALCEIILTDITTLKERPLYIGVLGLMWAGGSVLAPIVGGLFAQFVSWRWVAWINLPLMGISLVLIPIFLDLTRDKSSRTSKFKRVDWIGILLLIVGMTAFILALCWGGQLFSWTSWQTLFPLIFGSLVLGALAYYERFPQEPIFNYRLFATKTGSMAFFGSFIQGILIWVLVYYLVLYFQGAIQHTPFQSAIDAFPLAFTLTPSAVICAVLIDITRRYLWCIWLGWILCTVGFGIMILLDNHSSTAVYSVVQVAPGVGTGFLLSALAVPLQASMAVDDAGIAIGTQVFFRAVGALVGVTIGAAIFTNRFDAGLQRVHTPSNIVLPDASDAVHFLTFIKELDISTEIRSQILQLYSDPIRLIWITAAGLSAVGLLSSLFMKELTLEREEMGRQALQDRSGPYANSTNELKDPKD</sequence>
<evidence type="ECO:0000313" key="9">
    <source>
        <dbReference type="Proteomes" id="UP000824998"/>
    </source>
</evidence>
<evidence type="ECO:0000256" key="6">
    <source>
        <dbReference type="SAM" id="Phobius"/>
    </source>
</evidence>
<organism evidence="8 9">
    <name type="scientific">Amylocarpus encephaloides</name>
    <dbReference type="NCBI Taxonomy" id="45428"/>
    <lineage>
        <taxon>Eukaryota</taxon>
        <taxon>Fungi</taxon>
        <taxon>Dikarya</taxon>
        <taxon>Ascomycota</taxon>
        <taxon>Pezizomycotina</taxon>
        <taxon>Leotiomycetes</taxon>
        <taxon>Helotiales</taxon>
        <taxon>Helotiales incertae sedis</taxon>
        <taxon>Amylocarpus</taxon>
    </lineage>
</organism>
<dbReference type="PANTHER" id="PTHR23501:SF156">
    <property type="entry name" value="TRANSPORTER, PUTATIVE-RELATED"/>
    <property type="match status" value="1"/>
</dbReference>
<dbReference type="AlphaFoldDB" id="A0A9P7YC17"/>
<gene>
    <name evidence="8" type="ORF">BJ875DRAFT_445206</name>
</gene>
<dbReference type="SUPFAM" id="SSF103473">
    <property type="entry name" value="MFS general substrate transporter"/>
    <property type="match status" value="1"/>
</dbReference>
<evidence type="ECO:0000259" key="7">
    <source>
        <dbReference type="PROSITE" id="PS50850"/>
    </source>
</evidence>
<feature type="transmembrane region" description="Helical" evidence="6">
    <location>
        <begin position="89"/>
        <end position="106"/>
    </location>
</feature>
<keyword evidence="9" id="KW-1185">Reference proteome</keyword>
<reference evidence="8" key="1">
    <citation type="journal article" date="2021" name="IMA Fungus">
        <title>Genomic characterization of three marine fungi, including Emericellopsis atlantica sp. nov. with signatures of a generalist lifestyle and marine biomass degradation.</title>
        <authorList>
            <person name="Hagestad O.C."/>
            <person name="Hou L."/>
            <person name="Andersen J.H."/>
            <person name="Hansen E.H."/>
            <person name="Altermark B."/>
            <person name="Li C."/>
            <person name="Kuhnert E."/>
            <person name="Cox R.J."/>
            <person name="Crous P.W."/>
            <person name="Spatafora J.W."/>
            <person name="Lail K."/>
            <person name="Amirebrahimi M."/>
            <person name="Lipzen A."/>
            <person name="Pangilinan J."/>
            <person name="Andreopoulos W."/>
            <person name="Hayes R.D."/>
            <person name="Ng V."/>
            <person name="Grigoriev I.V."/>
            <person name="Jackson S.A."/>
            <person name="Sutton T.D.S."/>
            <person name="Dobson A.D.W."/>
            <person name="Rama T."/>
        </authorList>
    </citation>
    <scope>NUCLEOTIDE SEQUENCE</scope>
    <source>
        <strain evidence="8">TRa018bII</strain>
    </source>
</reference>
<feature type="transmembrane region" description="Helical" evidence="6">
    <location>
        <begin position="207"/>
        <end position="227"/>
    </location>
</feature>
<dbReference type="Pfam" id="PF07690">
    <property type="entry name" value="MFS_1"/>
    <property type="match status" value="1"/>
</dbReference>
<dbReference type="EMBL" id="MU251689">
    <property type="protein sequence ID" value="KAG9230253.1"/>
    <property type="molecule type" value="Genomic_DNA"/>
</dbReference>
<name>A0A9P7YC17_9HELO</name>
<evidence type="ECO:0000256" key="4">
    <source>
        <dbReference type="ARBA" id="ARBA00023136"/>
    </source>
</evidence>
<comment type="caution">
    <text evidence="8">The sequence shown here is derived from an EMBL/GenBank/DDBJ whole genome shotgun (WGS) entry which is preliminary data.</text>
</comment>
<accession>A0A9P7YC17</accession>
<feature type="transmembrane region" description="Helical" evidence="6">
    <location>
        <begin position="50"/>
        <end position="77"/>
    </location>
</feature>
<keyword evidence="4 6" id="KW-0472">Membrane</keyword>
<feature type="transmembrane region" description="Helical" evidence="6">
    <location>
        <begin position="518"/>
        <end position="537"/>
    </location>
</feature>
<feature type="transmembrane region" description="Helical" evidence="6">
    <location>
        <begin position="276"/>
        <end position="293"/>
    </location>
</feature>
<dbReference type="InterPro" id="IPR020846">
    <property type="entry name" value="MFS_dom"/>
</dbReference>
<comment type="subcellular location">
    <subcellularLocation>
        <location evidence="1">Membrane</location>
        <topology evidence="1">Multi-pass membrane protein</topology>
    </subcellularLocation>
</comment>
<feature type="transmembrane region" description="Helical" evidence="6">
    <location>
        <begin position="377"/>
        <end position="397"/>
    </location>
</feature>
<dbReference type="OrthoDB" id="4139357at2759"/>
<feature type="transmembrane region" description="Helical" evidence="6">
    <location>
        <begin position="349"/>
        <end position="370"/>
    </location>
</feature>
<dbReference type="Gene3D" id="1.20.1720.10">
    <property type="entry name" value="Multidrug resistance protein D"/>
    <property type="match status" value="1"/>
</dbReference>
<keyword evidence="2 6" id="KW-0812">Transmembrane</keyword>
<dbReference type="GO" id="GO:0022857">
    <property type="term" value="F:transmembrane transporter activity"/>
    <property type="evidence" value="ECO:0007669"/>
    <property type="project" value="InterPro"/>
</dbReference>
<evidence type="ECO:0000256" key="5">
    <source>
        <dbReference type="SAM" id="MobiDB-lite"/>
    </source>
</evidence>
<proteinExistence type="predicted"/>
<dbReference type="Proteomes" id="UP000824998">
    <property type="component" value="Unassembled WGS sequence"/>
</dbReference>
<feature type="transmembrane region" description="Helical" evidence="6">
    <location>
        <begin position="177"/>
        <end position="201"/>
    </location>
</feature>
<evidence type="ECO:0000256" key="2">
    <source>
        <dbReference type="ARBA" id="ARBA00022692"/>
    </source>
</evidence>